<gene>
    <name evidence="8" type="ORF">LCGC14_1691440</name>
</gene>
<reference evidence="8" key="1">
    <citation type="journal article" date="2015" name="Nature">
        <title>Complex archaea that bridge the gap between prokaryotes and eukaryotes.</title>
        <authorList>
            <person name="Spang A."/>
            <person name="Saw J.H."/>
            <person name="Jorgensen S.L."/>
            <person name="Zaremba-Niedzwiedzka K."/>
            <person name="Martijn J."/>
            <person name="Lind A.E."/>
            <person name="van Eijk R."/>
            <person name="Schleper C."/>
            <person name="Guy L."/>
            <person name="Ettema T.J."/>
        </authorList>
    </citation>
    <scope>NUCLEOTIDE SEQUENCE</scope>
</reference>
<dbReference type="Pfam" id="PF14743">
    <property type="entry name" value="DNA_ligase_OB_2"/>
    <property type="match status" value="1"/>
</dbReference>
<evidence type="ECO:0000256" key="2">
    <source>
        <dbReference type="ARBA" id="ARBA00022598"/>
    </source>
</evidence>
<dbReference type="GO" id="GO:0006260">
    <property type="term" value="P:DNA replication"/>
    <property type="evidence" value="ECO:0007669"/>
    <property type="project" value="UniProtKB-KW"/>
</dbReference>
<evidence type="ECO:0000256" key="4">
    <source>
        <dbReference type="ARBA" id="ARBA00022763"/>
    </source>
</evidence>
<dbReference type="PANTHER" id="PTHR47810:SF1">
    <property type="entry name" value="DNA LIGASE B"/>
    <property type="match status" value="1"/>
</dbReference>
<dbReference type="Gene3D" id="2.40.50.140">
    <property type="entry name" value="Nucleic acid-binding proteins"/>
    <property type="match status" value="1"/>
</dbReference>
<feature type="domain" description="ATP-dependent DNA ligase family profile" evidence="6">
    <location>
        <begin position="150"/>
        <end position="334"/>
    </location>
</feature>
<comment type="cofactor">
    <cofactor evidence="1">
        <name>a divalent metal cation</name>
        <dbReference type="ChEBI" id="CHEBI:60240"/>
    </cofactor>
</comment>
<dbReference type="GO" id="GO:0003910">
    <property type="term" value="F:DNA ligase (ATP) activity"/>
    <property type="evidence" value="ECO:0007669"/>
    <property type="project" value="InterPro"/>
</dbReference>
<dbReference type="InterPro" id="IPR029319">
    <property type="entry name" value="DNA_ligase_OB"/>
</dbReference>
<dbReference type="Pfam" id="PF01068">
    <property type="entry name" value="DNA_ligase_A_M"/>
    <property type="match status" value="1"/>
</dbReference>
<name>A0A0F9KKS0_9ZZZZ</name>
<dbReference type="InterPro" id="IPR012310">
    <property type="entry name" value="DNA_ligase_ATP-dep_cent"/>
</dbReference>
<evidence type="ECO:0000259" key="7">
    <source>
        <dbReference type="Pfam" id="PF14743"/>
    </source>
</evidence>
<dbReference type="CDD" id="cd08041">
    <property type="entry name" value="OBF_kDNA_ligase_like"/>
    <property type="match status" value="1"/>
</dbReference>
<proteinExistence type="predicted"/>
<comment type="caution">
    <text evidence="8">The sequence shown here is derived from an EMBL/GenBank/DDBJ whole genome shotgun (WGS) entry which is preliminary data.</text>
</comment>
<keyword evidence="2" id="KW-0436">Ligase</keyword>
<evidence type="ECO:0000256" key="5">
    <source>
        <dbReference type="ARBA" id="ARBA00023204"/>
    </source>
</evidence>
<dbReference type="InterPro" id="IPR012340">
    <property type="entry name" value="NA-bd_OB-fold"/>
</dbReference>
<dbReference type="SUPFAM" id="SSF56091">
    <property type="entry name" value="DNA ligase/mRNA capping enzyme, catalytic domain"/>
    <property type="match status" value="1"/>
</dbReference>
<evidence type="ECO:0000313" key="8">
    <source>
        <dbReference type="EMBL" id="KKM15890.1"/>
    </source>
</evidence>
<dbReference type="InterPro" id="IPR050326">
    <property type="entry name" value="NAD_dep_DNA_ligaseB"/>
</dbReference>
<dbReference type="AlphaFoldDB" id="A0A0F9KKS0"/>
<feature type="domain" description="DNA ligase OB-like" evidence="7">
    <location>
        <begin position="364"/>
        <end position="415"/>
    </location>
</feature>
<keyword evidence="5" id="KW-0234">DNA repair</keyword>
<protein>
    <recommendedName>
        <fullName evidence="9">ATP-dependent DNA ligase family profile domain-containing protein</fullName>
    </recommendedName>
</protein>
<evidence type="ECO:0000259" key="6">
    <source>
        <dbReference type="Pfam" id="PF01068"/>
    </source>
</evidence>
<evidence type="ECO:0000256" key="3">
    <source>
        <dbReference type="ARBA" id="ARBA00022705"/>
    </source>
</evidence>
<sequence>MNELKDLQELVNELNTTNSSNTKKDILSVYPQCTELLKWTYNPFAKFNVTSKNLKKQKDLILSSEDLMSSPDIYDGILPLLYDLSERNITGHVAISCVNEFIENNKEYEKLIYCIIDKNLKTRTDASLINKVYPKLVPQFNVALPKKYEDYMEKIDFINDDWYVSRKLDGVRVVVKIKSANDIKFFSRKGIEFFTLEKVADEIKNTMTCVPMVLDGEICLIDKNGNESFSGLMKILRKKDYTMEHPRLKTFDILTFEDFDSKEGKKFTFSDRFPIEDLFGNSEILTYVEQKLVRSDAEVQAFVEYAVSQGWEGAVLRKDVLYKGKRSSDVLKVKKFFDAEYIINDVEMNVMRVIDNETGIEIDEEMLASVKIEHKGKVVSVGSGFNLKERRKYFKNPELIIGKTITVKYFEETLNKKGELSLKHGTKKHIHLYDRD</sequence>
<organism evidence="8">
    <name type="scientific">marine sediment metagenome</name>
    <dbReference type="NCBI Taxonomy" id="412755"/>
    <lineage>
        <taxon>unclassified sequences</taxon>
        <taxon>metagenomes</taxon>
        <taxon>ecological metagenomes</taxon>
    </lineage>
</organism>
<dbReference type="GO" id="GO:0006281">
    <property type="term" value="P:DNA repair"/>
    <property type="evidence" value="ECO:0007669"/>
    <property type="project" value="UniProtKB-KW"/>
</dbReference>
<keyword evidence="3" id="KW-0235">DNA replication</keyword>
<dbReference type="GO" id="GO:0006310">
    <property type="term" value="P:DNA recombination"/>
    <property type="evidence" value="ECO:0007669"/>
    <property type="project" value="InterPro"/>
</dbReference>
<accession>A0A0F9KKS0</accession>
<dbReference type="PANTHER" id="PTHR47810">
    <property type="entry name" value="DNA LIGASE"/>
    <property type="match status" value="1"/>
</dbReference>
<dbReference type="SUPFAM" id="SSF50249">
    <property type="entry name" value="Nucleic acid-binding proteins"/>
    <property type="match status" value="1"/>
</dbReference>
<evidence type="ECO:0008006" key="9">
    <source>
        <dbReference type="Google" id="ProtNLM"/>
    </source>
</evidence>
<evidence type="ECO:0000256" key="1">
    <source>
        <dbReference type="ARBA" id="ARBA00001968"/>
    </source>
</evidence>
<dbReference type="GO" id="GO:0005524">
    <property type="term" value="F:ATP binding"/>
    <property type="evidence" value="ECO:0007669"/>
    <property type="project" value="InterPro"/>
</dbReference>
<keyword evidence="4" id="KW-0227">DNA damage</keyword>
<dbReference type="EMBL" id="LAZR01014801">
    <property type="protein sequence ID" value="KKM15890.1"/>
    <property type="molecule type" value="Genomic_DNA"/>
</dbReference>
<dbReference type="Gene3D" id="3.30.470.30">
    <property type="entry name" value="DNA ligase/mRNA capping enzyme"/>
    <property type="match status" value="1"/>
</dbReference>